<evidence type="ECO:0000313" key="4">
    <source>
        <dbReference type="Proteomes" id="UP000527616"/>
    </source>
</evidence>
<feature type="region of interest" description="Disordered" evidence="2">
    <location>
        <begin position="1"/>
        <end position="26"/>
    </location>
</feature>
<evidence type="ECO:0000313" key="3">
    <source>
        <dbReference type="EMBL" id="NYI71471.1"/>
    </source>
</evidence>
<dbReference type="Proteomes" id="UP000527616">
    <property type="component" value="Unassembled WGS sequence"/>
</dbReference>
<evidence type="ECO:0008006" key="5">
    <source>
        <dbReference type="Google" id="ProtNLM"/>
    </source>
</evidence>
<accession>A0A7Z0D9J1</accession>
<dbReference type="Gene3D" id="3.40.1620.10">
    <property type="entry name" value="YefM-like domain"/>
    <property type="match status" value="1"/>
</dbReference>
<comment type="caution">
    <text evidence="3">The sequence shown here is derived from an EMBL/GenBank/DDBJ whole genome shotgun (WGS) entry which is preliminary data.</text>
</comment>
<keyword evidence="4" id="KW-1185">Reference proteome</keyword>
<organism evidence="3 4">
    <name type="scientific">Naumannella cuiyingiana</name>
    <dbReference type="NCBI Taxonomy" id="1347891"/>
    <lineage>
        <taxon>Bacteria</taxon>
        <taxon>Bacillati</taxon>
        <taxon>Actinomycetota</taxon>
        <taxon>Actinomycetes</taxon>
        <taxon>Propionibacteriales</taxon>
        <taxon>Propionibacteriaceae</taxon>
        <taxon>Naumannella</taxon>
    </lineage>
</organism>
<comment type="similarity">
    <text evidence="1">Belongs to the phD/YefM antitoxin family.</text>
</comment>
<gene>
    <name evidence="3" type="ORF">GGQ54_002031</name>
</gene>
<dbReference type="SUPFAM" id="SSF143120">
    <property type="entry name" value="YefM-like"/>
    <property type="match status" value="1"/>
</dbReference>
<evidence type="ECO:0000256" key="1">
    <source>
        <dbReference type="ARBA" id="ARBA00009981"/>
    </source>
</evidence>
<dbReference type="RefSeq" id="WP_179445290.1">
    <property type="nucleotide sequence ID" value="NZ_JACBZS010000001.1"/>
</dbReference>
<name>A0A7Z0D9J1_9ACTN</name>
<dbReference type="InterPro" id="IPR036165">
    <property type="entry name" value="YefM-like_sf"/>
</dbReference>
<dbReference type="EMBL" id="JACBZS010000001">
    <property type="protein sequence ID" value="NYI71471.1"/>
    <property type="molecule type" value="Genomic_DNA"/>
</dbReference>
<reference evidence="3 4" key="1">
    <citation type="submission" date="2020-07" db="EMBL/GenBank/DDBJ databases">
        <title>Sequencing the genomes of 1000 actinobacteria strains.</title>
        <authorList>
            <person name="Klenk H.-P."/>
        </authorList>
    </citation>
    <scope>NUCLEOTIDE SEQUENCE [LARGE SCALE GENOMIC DNA]</scope>
    <source>
        <strain evidence="3 4">DSM 103164</strain>
    </source>
</reference>
<sequence length="149" mass="16290">MSGRRKMFQSSELSRHPAPVFDAAEDAPVEVTRRDGRPLVLMSADESDERDELLALAGQIIAITTRAGEDSLGDRFAERFDWMLALDADDRERCAGALVEASRAAFATGRAHLAVAELASWRSTAIALAEGLRATELDWLAEPLPVERP</sequence>
<dbReference type="AlphaFoldDB" id="A0A7Z0D9J1"/>
<protein>
    <recommendedName>
        <fullName evidence="5">Prevent-host-death protein</fullName>
    </recommendedName>
</protein>
<proteinExistence type="inferred from homology"/>
<evidence type="ECO:0000256" key="2">
    <source>
        <dbReference type="SAM" id="MobiDB-lite"/>
    </source>
</evidence>